<organism evidence="1 2">
    <name type="scientific">Araneus ventricosus</name>
    <name type="common">Orbweaver spider</name>
    <name type="synonym">Epeira ventricosa</name>
    <dbReference type="NCBI Taxonomy" id="182803"/>
    <lineage>
        <taxon>Eukaryota</taxon>
        <taxon>Metazoa</taxon>
        <taxon>Ecdysozoa</taxon>
        <taxon>Arthropoda</taxon>
        <taxon>Chelicerata</taxon>
        <taxon>Arachnida</taxon>
        <taxon>Araneae</taxon>
        <taxon>Araneomorphae</taxon>
        <taxon>Entelegynae</taxon>
        <taxon>Araneoidea</taxon>
        <taxon>Araneidae</taxon>
        <taxon>Araneus</taxon>
    </lineage>
</organism>
<accession>A0A4Y2C9E1</accession>
<sequence length="102" mass="11721">MRDCGIVYSRTILFRRDRSCESCYLYCHGVLYESLLRNHAIPALQQHACVGSTIFKQDGAPPHITNLVKRFLSVHYGNGRIVSCYFLTNWPPRSPDLNPCDF</sequence>
<reference evidence="1 2" key="1">
    <citation type="journal article" date="2019" name="Sci. Rep.">
        <title>Orb-weaving spider Araneus ventricosus genome elucidates the spidroin gene catalogue.</title>
        <authorList>
            <person name="Kono N."/>
            <person name="Nakamura H."/>
            <person name="Ohtoshi R."/>
            <person name="Moran D.A.P."/>
            <person name="Shinohara A."/>
            <person name="Yoshida Y."/>
            <person name="Fujiwara M."/>
            <person name="Mori M."/>
            <person name="Tomita M."/>
            <person name="Arakawa K."/>
        </authorList>
    </citation>
    <scope>NUCLEOTIDE SEQUENCE [LARGE SCALE GENOMIC DNA]</scope>
</reference>
<proteinExistence type="predicted"/>
<evidence type="ECO:0000313" key="1">
    <source>
        <dbReference type="EMBL" id="GBM01062.1"/>
    </source>
</evidence>
<name>A0A4Y2C9E1_ARAVE</name>
<evidence type="ECO:0000313" key="2">
    <source>
        <dbReference type="Proteomes" id="UP000499080"/>
    </source>
</evidence>
<dbReference type="PANTHER" id="PTHR47326:SF1">
    <property type="entry name" value="HTH PSQ-TYPE DOMAIN-CONTAINING PROTEIN"/>
    <property type="match status" value="1"/>
</dbReference>
<protein>
    <recommendedName>
        <fullName evidence="3">Tc1-like transposase DDE domain-containing protein</fullName>
    </recommendedName>
</protein>
<dbReference type="InterPro" id="IPR036397">
    <property type="entry name" value="RNaseH_sf"/>
</dbReference>
<dbReference type="Proteomes" id="UP000499080">
    <property type="component" value="Unassembled WGS sequence"/>
</dbReference>
<dbReference type="AlphaFoldDB" id="A0A4Y2C9E1"/>
<dbReference type="PANTHER" id="PTHR47326">
    <property type="entry name" value="TRANSPOSABLE ELEMENT TC3 TRANSPOSASE-LIKE PROTEIN"/>
    <property type="match status" value="1"/>
</dbReference>
<dbReference type="GO" id="GO:0003676">
    <property type="term" value="F:nucleic acid binding"/>
    <property type="evidence" value="ECO:0007669"/>
    <property type="project" value="InterPro"/>
</dbReference>
<evidence type="ECO:0008006" key="3">
    <source>
        <dbReference type="Google" id="ProtNLM"/>
    </source>
</evidence>
<comment type="caution">
    <text evidence="1">The sequence shown here is derived from an EMBL/GenBank/DDBJ whole genome shotgun (WGS) entry which is preliminary data.</text>
</comment>
<dbReference type="Gene3D" id="3.30.420.10">
    <property type="entry name" value="Ribonuclease H-like superfamily/Ribonuclease H"/>
    <property type="match status" value="1"/>
</dbReference>
<keyword evidence="2" id="KW-1185">Reference proteome</keyword>
<gene>
    <name evidence="1" type="ORF">AVEN_136620_1</name>
</gene>
<dbReference type="EMBL" id="BGPR01000164">
    <property type="protein sequence ID" value="GBM01062.1"/>
    <property type="molecule type" value="Genomic_DNA"/>
</dbReference>